<reference evidence="8 9" key="1">
    <citation type="submission" date="2017-06" db="EMBL/GenBank/DDBJ databases">
        <authorList>
            <person name="Kim H.J."/>
            <person name="Triplett B.A."/>
        </authorList>
    </citation>
    <scope>NUCLEOTIDE SEQUENCE [LARGE SCALE GENOMIC DNA]</scope>
    <source>
        <strain evidence="8 9">CGMCC 4.1858</strain>
    </source>
</reference>
<comment type="function">
    <text evidence="5">Catalyzes the reversible hydration of carbon dioxide to form bicarbonate.</text>
</comment>
<accession>A0A239NRW1</accession>
<dbReference type="EMBL" id="FZOF01000046">
    <property type="protein sequence ID" value="SNT57661.1"/>
    <property type="molecule type" value="Genomic_DNA"/>
</dbReference>
<comment type="similarity">
    <text evidence="1">Belongs to the beta-class carbonic anhydrase family.</text>
</comment>
<dbReference type="SMART" id="SM00947">
    <property type="entry name" value="Pro_CA"/>
    <property type="match status" value="1"/>
</dbReference>
<dbReference type="Pfam" id="PF00484">
    <property type="entry name" value="Pro_CA"/>
    <property type="match status" value="1"/>
</dbReference>
<dbReference type="Gene3D" id="3.40.1050.10">
    <property type="entry name" value="Carbonic anhydrase"/>
    <property type="match status" value="1"/>
</dbReference>
<dbReference type="OrthoDB" id="8968066at2"/>
<dbReference type="Proteomes" id="UP000198280">
    <property type="component" value="Unassembled WGS sequence"/>
</dbReference>
<protein>
    <recommendedName>
        <fullName evidence="2">carbonic anhydrase</fullName>
        <ecNumber evidence="2">4.2.1.1</ecNumber>
    </recommendedName>
</protein>
<evidence type="ECO:0000256" key="3">
    <source>
        <dbReference type="ARBA" id="ARBA00022723"/>
    </source>
</evidence>
<evidence type="ECO:0000256" key="6">
    <source>
        <dbReference type="ARBA" id="ARBA00048348"/>
    </source>
</evidence>
<gene>
    <name evidence="8" type="ORF">SAMN05216252_1464</name>
</gene>
<dbReference type="RefSeq" id="WP_089229130.1">
    <property type="nucleotide sequence ID" value="NZ_FZOF01000046.1"/>
</dbReference>
<name>A0A239NRW1_9ACTN</name>
<dbReference type="GO" id="GO:0008270">
    <property type="term" value="F:zinc ion binding"/>
    <property type="evidence" value="ECO:0007669"/>
    <property type="project" value="InterPro"/>
</dbReference>
<sequence>MTAPAGAAAVEQLLIRRYDVGAALTPLDVDRKEARTGVAIVACMDSRLGVEAMFGLRAGDADVIRNAGGCVTPDTLRSLRLSQLRGGTRQIVLVHHEDCAALGDPAEDLRGCIARVRDTTELPRTELVRGFLYTRGGALREIHPERAENP</sequence>
<feature type="binding site" evidence="7">
    <location>
        <position position="43"/>
    </location>
    <ligand>
        <name>Zn(2+)</name>
        <dbReference type="ChEBI" id="CHEBI:29105"/>
    </ligand>
</feature>
<dbReference type="EC" id="4.2.1.1" evidence="2"/>
<feature type="binding site" evidence="7">
    <location>
        <position position="99"/>
    </location>
    <ligand>
        <name>Zn(2+)</name>
        <dbReference type="ChEBI" id="CHEBI:29105"/>
    </ligand>
</feature>
<evidence type="ECO:0000313" key="8">
    <source>
        <dbReference type="EMBL" id="SNT57661.1"/>
    </source>
</evidence>
<keyword evidence="9" id="KW-1185">Reference proteome</keyword>
<feature type="binding site" evidence="7">
    <location>
        <position position="96"/>
    </location>
    <ligand>
        <name>Zn(2+)</name>
        <dbReference type="ChEBI" id="CHEBI:29105"/>
    </ligand>
</feature>
<evidence type="ECO:0000256" key="4">
    <source>
        <dbReference type="ARBA" id="ARBA00022833"/>
    </source>
</evidence>
<evidence type="ECO:0000256" key="7">
    <source>
        <dbReference type="PIRSR" id="PIRSR601765-1"/>
    </source>
</evidence>
<organism evidence="8 9">
    <name type="scientific">Actinacidiphila glaucinigra</name>
    <dbReference type="NCBI Taxonomy" id="235986"/>
    <lineage>
        <taxon>Bacteria</taxon>
        <taxon>Bacillati</taxon>
        <taxon>Actinomycetota</taxon>
        <taxon>Actinomycetes</taxon>
        <taxon>Kitasatosporales</taxon>
        <taxon>Streptomycetaceae</taxon>
        <taxon>Actinacidiphila</taxon>
    </lineage>
</organism>
<keyword evidence="3 7" id="KW-0479">Metal-binding</keyword>
<feature type="binding site" evidence="7">
    <location>
        <position position="45"/>
    </location>
    <ligand>
        <name>Zn(2+)</name>
        <dbReference type="ChEBI" id="CHEBI:29105"/>
    </ligand>
</feature>
<evidence type="ECO:0000313" key="9">
    <source>
        <dbReference type="Proteomes" id="UP000198280"/>
    </source>
</evidence>
<comment type="cofactor">
    <cofactor evidence="7">
        <name>Zn(2+)</name>
        <dbReference type="ChEBI" id="CHEBI:29105"/>
    </cofactor>
    <text evidence="7">Binds 1 zinc ion per subunit.</text>
</comment>
<dbReference type="PANTHER" id="PTHR43175">
    <property type="entry name" value="CARBONIC ANHYDRASE"/>
    <property type="match status" value="1"/>
</dbReference>
<dbReference type="SUPFAM" id="SSF53056">
    <property type="entry name" value="beta-carbonic anhydrase, cab"/>
    <property type="match status" value="1"/>
</dbReference>
<dbReference type="AlphaFoldDB" id="A0A239NRW1"/>
<evidence type="ECO:0000256" key="1">
    <source>
        <dbReference type="ARBA" id="ARBA00006217"/>
    </source>
</evidence>
<proteinExistence type="inferred from homology"/>
<dbReference type="InterPro" id="IPR036874">
    <property type="entry name" value="Carbonic_anhydrase_sf"/>
</dbReference>
<dbReference type="InterPro" id="IPR001765">
    <property type="entry name" value="Carbonic_anhydrase"/>
</dbReference>
<dbReference type="GO" id="GO:0004089">
    <property type="term" value="F:carbonate dehydratase activity"/>
    <property type="evidence" value="ECO:0007669"/>
    <property type="project" value="UniProtKB-EC"/>
</dbReference>
<evidence type="ECO:0000256" key="5">
    <source>
        <dbReference type="ARBA" id="ARBA00024993"/>
    </source>
</evidence>
<evidence type="ECO:0000256" key="2">
    <source>
        <dbReference type="ARBA" id="ARBA00012925"/>
    </source>
</evidence>
<comment type="catalytic activity">
    <reaction evidence="6">
        <text>hydrogencarbonate + H(+) = CO2 + H2O</text>
        <dbReference type="Rhea" id="RHEA:10748"/>
        <dbReference type="ChEBI" id="CHEBI:15377"/>
        <dbReference type="ChEBI" id="CHEBI:15378"/>
        <dbReference type="ChEBI" id="CHEBI:16526"/>
        <dbReference type="ChEBI" id="CHEBI:17544"/>
        <dbReference type="EC" id="4.2.1.1"/>
    </reaction>
</comment>
<dbReference type="PANTHER" id="PTHR43175:SF3">
    <property type="entry name" value="CARBON DISULFIDE HYDROLASE"/>
    <property type="match status" value="1"/>
</dbReference>
<keyword evidence="4 7" id="KW-0862">Zinc</keyword>